<dbReference type="GO" id="GO:0042781">
    <property type="term" value="F:3'-tRNA processing endoribonuclease activity"/>
    <property type="evidence" value="ECO:0007669"/>
    <property type="project" value="UniProtKB-EC"/>
</dbReference>
<proteinExistence type="predicted"/>
<dbReference type="EC" id="3.1.26.11" evidence="1"/>
<protein>
    <submittedName>
        <fullName evidence="1">Ribonuclease Z</fullName>
        <ecNumber evidence="1">3.1.26.11</ecNumber>
    </submittedName>
</protein>
<organism evidence="1 2">
    <name type="scientific">Weissella viridescens</name>
    <name type="common">Lactobacillus viridescens</name>
    <dbReference type="NCBI Taxonomy" id="1629"/>
    <lineage>
        <taxon>Bacteria</taxon>
        <taxon>Bacillati</taxon>
        <taxon>Bacillota</taxon>
        <taxon>Bacilli</taxon>
        <taxon>Lactobacillales</taxon>
        <taxon>Lactobacillaceae</taxon>
        <taxon>Weissella</taxon>
    </lineage>
</organism>
<evidence type="ECO:0000313" key="1">
    <source>
        <dbReference type="EMBL" id="SUP59370.1"/>
    </source>
</evidence>
<evidence type="ECO:0000313" key="2">
    <source>
        <dbReference type="Proteomes" id="UP000254621"/>
    </source>
</evidence>
<dbReference type="AlphaFoldDB" id="A0A380P2A0"/>
<keyword evidence="1" id="KW-0378">Hydrolase</keyword>
<dbReference type="Gene3D" id="3.60.15.10">
    <property type="entry name" value="Ribonuclease Z/Hydroxyacylglutathione hydrolase-like"/>
    <property type="match status" value="1"/>
</dbReference>
<name>A0A380P2A0_WEIVI</name>
<reference evidence="1 2" key="1">
    <citation type="submission" date="2018-06" db="EMBL/GenBank/DDBJ databases">
        <authorList>
            <consortium name="Pathogen Informatics"/>
            <person name="Doyle S."/>
        </authorList>
    </citation>
    <scope>NUCLEOTIDE SEQUENCE [LARGE SCALE GENOMIC DNA]</scope>
    <source>
        <strain evidence="1 2">NCTC13645</strain>
    </source>
</reference>
<dbReference type="InterPro" id="IPR036866">
    <property type="entry name" value="RibonucZ/Hydroxyglut_hydro"/>
</dbReference>
<gene>
    <name evidence="1" type="primary">rnz_1</name>
    <name evidence="1" type="ORF">NCTC13645_01625</name>
</gene>
<sequence length="45" mass="4976">MTIYGPKGIKRFVETSLQVSQTHLTYPLAFVEIDPVGGVVLKTIK</sequence>
<dbReference type="EMBL" id="UHIV01000004">
    <property type="protein sequence ID" value="SUP59370.1"/>
    <property type="molecule type" value="Genomic_DNA"/>
</dbReference>
<dbReference type="Proteomes" id="UP000254621">
    <property type="component" value="Unassembled WGS sequence"/>
</dbReference>
<accession>A0A380P2A0</accession>